<name>A0A6J4H0N3_9MICC</name>
<organism evidence="2">
    <name type="scientific">uncultured Arthrobacter sp</name>
    <dbReference type="NCBI Taxonomy" id="114050"/>
    <lineage>
        <taxon>Bacteria</taxon>
        <taxon>Bacillati</taxon>
        <taxon>Actinomycetota</taxon>
        <taxon>Actinomycetes</taxon>
        <taxon>Micrococcales</taxon>
        <taxon>Micrococcaceae</taxon>
        <taxon>Arthrobacter</taxon>
        <taxon>environmental samples</taxon>
    </lineage>
</organism>
<dbReference type="AlphaFoldDB" id="A0A6J4H0N3"/>
<dbReference type="EMBL" id="CADCTE010000002">
    <property type="protein sequence ID" value="CAA9211149.1"/>
    <property type="molecule type" value="Genomic_DNA"/>
</dbReference>
<feature type="non-terminal residue" evidence="2">
    <location>
        <position position="1"/>
    </location>
</feature>
<feature type="compositionally biased region" description="Basic and acidic residues" evidence="1">
    <location>
        <begin position="66"/>
        <end position="80"/>
    </location>
</feature>
<feature type="region of interest" description="Disordered" evidence="1">
    <location>
        <begin position="1"/>
        <end position="113"/>
    </location>
</feature>
<evidence type="ECO:0000256" key="1">
    <source>
        <dbReference type="SAM" id="MobiDB-lite"/>
    </source>
</evidence>
<gene>
    <name evidence="2" type="ORF">AVDCRST_MAG83-58</name>
</gene>
<feature type="non-terminal residue" evidence="2">
    <location>
        <position position="113"/>
    </location>
</feature>
<sequence length="113" mass="12363">DQQQTGGSTRAEAHRSGGRPPRPCGGPAGAGHRCLQPGHVRRRRRWGGSPDPSRPRSRRPAGRGSGPDRRPPACRREKAPHLFRPARRPHAPGRGPARQPERHQSAGLPDRLL</sequence>
<evidence type="ECO:0000313" key="2">
    <source>
        <dbReference type="EMBL" id="CAA9211149.1"/>
    </source>
</evidence>
<accession>A0A6J4H0N3</accession>
<protein>
    <submittedName>
        <fullName evidence="2">Uncharacterized protein</fullName>
    </submittedName>
</protein>
<proteinExistence type="predicted"/>
<reference evidence="2" key="1">
    <citation type="submission" date="2020-02" db="EMBL/GenBank/DDBJ databases">
        <authorList>
            <person name="Meier V. D."/>
        </authorList>
    </citation>
    <scope>NUCLEOTIDE SEQUENCE</scope>
    <source>
        <strain evidence="2">AVDCRST_MAG83</strain>
    </source>
</reference>